<dbReference type="EMBL" id="ABFC01000185">
    <property type="protein sequence ID" value="EFA29336.1"/>
    <property type="molecule type" value="Genomic_DNA"/>
</dbReference>
<keyword evidence="1" id="KW-1133">Transmembrane helix</keyword>
<name>A0A7G2K165_HAEIF</name>
<feature type="transmembrane region" description="Helical" evidence="1">
    <location>
        <begin position="20"/>
        <end position="40"/>
    </location>
</feature>
<keyword evidence="1" id="KW-0812">Transmembrane</keyword>
<evidence type="ECO:0000256" key="1">
    <source>
        <dbReference type="SAM" id="Phobius"/>
    </source>
</evidence>
<accession>A0A7G2K165</accession>
<organism evidence="2">
    <name type="scientific">Haemophilus influenzae HK1212</name>
    <dbReference type="NCBI Taxonomy" id="456482"/>
    <lineage>
        <taxon>Bacteria</taxon>
        <taxon>Pseudomonadati</taxon>
        <taxon>Pseudomonadota</taxon>
        <taxon>Gammaproteobacteria</taxon>
        <taxon>Pasteurellales</taxon>
        <taxon>Pasteurellaceae</taxon>
        <taxon>Haemophilus</taxon>
    </lineage>
</organism>
<gene>
    <name evidence="2" type="primary">comC</name>
    <name evidence="2" type="ORF">HAINFHK1212_0722</name>
</gene>
<feature type="non-terminal residue" evidence="2">
    <location>
        <position position="95"/>
    </location>
</feature>
<reference evidence="2" key="1">
    <citation type="journal article" date="2010" name="Genomics">
        <title>Tracing phylogenomic events leading to diversity of Haemophilus influenzae and the emergence of Brazilian Purpuric Fever (BPF)-associated clones.</title>
        <authorList>
            <person name="Papazisi L."/>
            <person name="Ratnayake S."/>
            <person name="Remortel B.G."/>
            <person name="Bock G.R."/>
            <person name="Liang W."/>
            <person name="Saeed A.I."/>
            <person name="Liu J."/>
            <person name="Fleischmann R.D."/>
            <person name="Kilian M."/>
            <person name="Peterson S.N."/>
        </authorList>
    </citation>
    <scope>NUCLEOTIDE SEQUENCE [LARGE SCALE GENOMIC DNA]</scope>
    <source>
        <strain evidence="2">HK1212</strain>
    </source>
</reference>
<sequence length="95" mass="10974">MKAFFNDPFTPFGKWLSQPVYIQSLTFLLLLSAVIFRPVLDYIEGNSRLHETEDELAVKRSELLHQQKILTSLQQQSESRKLSPELAAQIMPLNK</sequence>
<comment type="caution">
    <text evidence="2">The sequence shown here is derived from an EMBL/GenBank/DDBJ whole genome shotgun (WGS) entry which is preliminary data.</text>
</comment>
<protein>
    <submittedName>
        <fullName evidence="2">Competence protein C</fullName>
    </submittedName>
</protein>
<proteinExistence type="predicted"/>
<keyword evidence="1" id="KW-0472">Membrane</keyword>
<dbReference type="AlphaFoldDB" id="A0A7G2K165"/>
<evidence type="ECO:0000313" key="2">
    <source>
        <dbReference type="EMBL" id="EFA29336.1"/>
    </source>
</evidence>